<feature type="region of interest" description="Disordered" evidence="1">
    <location>
        <begin position="1"/>
        <end position="20"/>
    </location>
</feature>
<protein>
    <submittedName>
        <fullName evidence="2">Uncharacterized protein</fullName>
    </submittedName>
</protein>
<evidence type="ECO:0000256" key="1">
    <source>
        <dbReference type="SAM" id="MobiDB-lite"/>
    </source>
</evidence>
<dbReference type="EMBL" id="CYZT01000105">
    <property type="protein sequence ID" value="CUO50746.1"/>
    <property type="molecule type" value="Genomic_DNA"/>
</dbReference>
<proteinExistence type="predicted"/>
<sequence>MAKYPTTADTATPTKYMGSSSMGKFEASASLISRTLAPSTAGRDIRKEKRTAKARSKPRIMPTEMVVPERERPGITASAWPQPTIKASATVAFLAVLWPRAMRSEKNRINPVASRAQETMMELENSWFTASCKNTITNRGTVAMMMSITIRRAGGGATPVSFRPARAAMPRKNSRIISTMSRQ</sequence>
<name>A0A174FPG6_FLAPL</name>
<feature type="compositionally biased region" description="Basic residues" evidence="1">
    <location>
        <begin position="48"/>
        <end position="58"/>
    </location>
</feature>
<feature type="compositionally biased region" description="Polar residues" evidence="1">
    <location>
        <begin position="7"/>
        <end position="20"/>
    </location>
</feature>
<organism evidence="2 3">
    <name type="scientific">Flavonifractor plautii</name>
    <name type="common">Fusobacterium plautii</name>
    <dbReference type="NCBI Taxonomy" id="292800"/>
    <lineage>
        <taxon>Bacteria</taxon>
        <taxon>Bacillati</taxon>
        <taxon>Bacillota</taxon>
        <taxon>Clostridia</taxon>
        <taxon>Eubacteriales</taxon>
        <taxon>Oscillospiraceae</taxon>
        <taxon>Flavonifractor</taxon>
    </lineage>
</organism>
<accession>A0A174FPG6</accession>
<feature type="region of interest" description="Disordered" evidence="1">
    <location>
        <begin position="38"/>
        <end position="58"/>
    </location>
</feature>
<dbReference type="AlphaFoldDB" id="A0A174FPG6"/>
<dbReference type="Proteomes" id="UP000095746">
    <property type="component" value="Unassembled WGS sequence"/>
</dbReference>
<evidence type="ECO:0000313" key="3">
    <source>
        <dbReference type="Proteomes" id="UP000095746"/>
    </source>
</evidence>
<reference evidence="2 3" key="1">
    <citation type="submission" date="2015-09" db="EMBL/GenBank/DDBJ databases">
        <authorList>
            <consortium name="Pathogen Informatics"/>
        </authorList>
    </citation>
    <scope>NUCLEOTIDE SEQUENCE [LARGE SCALE GENOMIC DNA]</scope>
    <source>
        <strain evidence="2 3">2789STDY5608854</strain>
    </source>
</reference>
<gene>
    <name evidence="2" type="ORF">ERS852411_01661</name>
</gene>
<evidence type="ECO:0000313" key="2">
    <source>
        <dbReference type="EMBL" id="CUO50746.1"/>
    </source>
</evidence>